<evidence type="ECO:0000256" key="6">
    <source>
        <dbReference type="ARBA" id="ARBA00022679"/>
    </source>
</evidence>
<dbReference type="Gene3D" id="6.10.340.10">
    <property type="match status" value="1"/>
</dbReference>
<keyword evidence="7" id="KW-0547">Nucleotide-binding</keyword>
<keyword evidence="11" id="KW-1133">Transmembrane helix</keyword>
<evidence type="ECO:0000256" key="7">
    <source>
        <dbReference type="ARBA" id="ARBA00022741"/>
    </source>
</evidence>
<comment type="caution">
    <text evidence="14">The sequence shown here is derived from an EMBL/GenBank/DDBJ whole genome shotgun (WGS) entry which is preliminary data.</text>
</comment>
<dbReference type="InterPro" id="IPR005467">
    <property type="entry name" value="His_kinase_dom"/>
</dbReference>
<evidence type="ECO:0000259" key="13">
    <source>
        <dbReference type="PROSITE" id="PS50885"/>
    </source>
</evidence>
<keyword evidence="11" id="KW-0812">Transmembrane</keyword>
<dbReference type="CDD" id="cd06225">
    <property type="entry name" value="HAMP"/>
    <property type="match status" value="1"/>
</dbReference>
<evidence type="ECO:0000256" key="3">
    <source>
        <dbReference type="ARBA" id="ARBA00012438"/>
    </source>
</evidence>
<dbReference type="Proteomes" id="UP000655759">
    <property type="component" value="Unassembled WGS sequence"/>
</dbReference>
<feature type="transmembrane region" description="Helical" evidence="11">
    <location>
        <begin position="313"/>
        <end position="335"/>
    </location>
</feature>
<evidence type="ECO:0000256" key="4">
    <source>
        <dbReference type="ARBA" id="ARBA00022475"/>
    </source>
</evidence>
<dbReference type="PROSITE" id="PS50109">
    <property type="entry name" value="HIS_KIN"/>
    <property type="match status" value="1"/>
</dbReference>
<keyword evidence="4" id="KW-1003">Cell membrane</keyword>
<feature type="domain" description="HAMP" evidence="13">
    <location>
        <begin position="333"/>
        <end position="385"/>
    </location>
</feature>
<evidence type="ECO:0000313" key="15">
    <source>
        <dbReference type="Proteomes" id="UP000655759"/>
    </source>
</evidence>
<dbReference type="PANTHER" id="PTHR44936">
    <property type="entry name" value="SENSOR PROTEIN CREC"/>
    <property type="match status" value="1"/>
</dbReference>
<gene>
    <name evidence="14" type="ORF">NUZ5A_20371</name>
</gene>
<dbReference type="EMBL" id="CAJNAQ010000002">
    <property type="protein sequence ID" value="CAE6487818.1"/>
    <property type="molecule type" value="Genomic_DNA"/>
</dbReference>
<dbReference type="Pfam" id="PF00512">
    <property type="entry name" value="HisKA"/>
    <property type="match status" value="1"/>
</dbReference>
<comment type="subcellular location">
    <subcellularLocation>
        <location evidence="2">Cell membrane</location>
        <topology evidence="2">Multi-pass membrane protein</topology>
    </subcellularLocation>
</comment>
<dbReference type="CDD" id="cd18773">
    <property type="entry name" value="PDC1_HK_sensor"/>
    <property type="match status" value="1"/>
</dbReference>
<evidence type="ECO:0000256" key="8">
    <source>
        <dbReference type="ARBA" id="ARBA00022777"/>
    </source>
</evidence>
<dbReference type="InterPro" id="IPR003661">
    <property type="entry name" value="HisK_dim/P_dom"/>
</dbReference>
<dbReference type="SUPFAM" id="SSF158472">
    <property type="entry name" value="HAMP domain-like"/>
    <property type="match status" value="1"/>
</dbReference>
<dbReference type="CDD" id="cd00082">
    <property type="entry name" value="HisKA"/>
    <property type="match status" value="1"/>
</dbReference>
<dbReference type="Gene3D" id="3.30.565.10">
    <property type="entry name" value="Histidine kinase-like ATPase, C-terminal domain"/>
    <property type="match status" value="1"/>
</dbReference>
<evidence type="ECO:0000313" key="14">
    <source>
        <dbReference type="EMBL" id="CAE6487818.1"/>
    </source>
</evidence>
<keyword evidence="9" id="KW-0067">ATP-binding</keyword>
<dbReference type="Pfam" id="PF02518">
    <property type="entry name" value="HATPase_c"/>
    <property type="match status" value="1"/>
</dbReference>
<feature type="domain" description="Histidine kinase" evidence="12">
    <location>
        <begin position="411"/>
        <end position="611"/>
    </location>
</feature>
<evidence type="ECO:0000256" key="1">
    <source>
        <dbReference type="ARBA" id="ARBA00000085"/>
    </source>
</evidence>
<dbReference type="InterPro" id="IPR003660">
    <property type="entry name" value="HAMP_dom"/>
</dbReference>
<dbReference type="InterPro" id="IPR036097">
    <property type="entry name" value="HisK_dim/P_sf"/>
</dbReference>
<dbReference type="PANTHER" id="PTHR44936:SF10">
    <property type="entry name" value="SENSOR PROTEIN RSTB"/>
    <property type="match status" value="1"/>
</dbReference>
<evidence type="ECO:0000256" key="2">
    <source>
        <dbReference type="ARBA" id="ARBA00004651"/>
    </source>
</evidence>
<keyword evidence="11" id="KW-0472">Membrane</keyword>
<dbReference type="InterPro" id="IPR003594">
    <property type="entry name" value="HATPase_dom"/>
</dbReference>
<evidence type="ECO:0000256" key="9">
    <source>
        <dbReference type="ARBA" id="ARBA00022840"/>
    </source>
</evidence>
<organism evidence="14 15">
    <name type="scientific">Candidatus Nitrosotenuis uzonensis</name>
    <dbReference type="NCBI Taxonomy" id="1407055"/>
    <lineage>
        <taxon>Archaea</taxon>
        <taxon>Nitrososphaerota</taxon>
        <taxon>Candidatus Nitrosotenuis</taxon>
    </lineage>
</organism>
<keyword evidence="10" id="KW-0175">Coiled coil</keyword>
<sequence length="613" mass="69109">MKLVHLLIISISILFLTYALHSYLSYDFAIKEAKKSASLRNEAQASNIMRDLDKYIDDRISGLEDLTKIEQIQQDVRISNLEFSSIGQESIDSLPHPDTKKSLPSSITYESMSEELKNIVDFYKKEYDYDVISEIFITNQHGFHIISGDNLEYRYDDESWWKITKEKKIFIGNLEYNSDYDSYALVLAYPILDDSNNFIGSMHVEISINDLLHDFLIDVDILSESKKNVVLIDNAGNVIYEKGVYYPEKKLAYFDQLVGETGTIENMDNGNVRLISYASSIGYKDFKGFDWKVVIKQDESVVLSEFVDLRNTVIISTILGIISAIALSFILSHFVTKPLGHLAKITTKLGTGDFDAKMQQSRISEINSIVSSFNNMESSLKKLFETEKKLAEANARVKNERLTAIGELAASMAHDMKNPLGTIRSGIDIIKRNPSGKAELDAVMQRIDRAISRMSHQVEDVLNYVRFTPLDIKPISVRSIIESAIKSIEIPNRIQVIIEGDDAELHCDEKKMEIVFINMILNSVQAIGEDEGKITIRLKKDAQHIVVEIEDTGPGIAPEVESDIFKPLVTTKQKGTGLGLASCRNIVEQHGGTISFRNNPTMFTLMLPHVPPE</sequence>
<proteinExistence type="predicted"/>
<dbReference type="PROSITE" id="PS50885">
    <property type="entry name" value="HAMP"/>
    <property type="match status" value="1"/>
</dbReference>
<dbReference type="SMART" id="SM00304">
    <property type="entry name" value="HAMP"/>
    <property type="match status" value="1"/>
</dbReference>
<dbReference type="SUPFAM" id="SSF47384">
    <property type="entry name" value="Homodimeric domain of signal transducing histidine kinase"/>
    <property type="match status" value="1"/>
</dbReference>
<dbReference type="InterPro" id="IPR050980">
    <property type="entry name" value="2C_sensor_his_kinase"/>
</dbReference>
<dbReference type="SMART" id="SM00387">
    <property type="entry name" value="HATPase_c"/>
    <property type="match status" value="1"/>
</dbReference>
<reference evidence="14" key="1">
    <citation type="submission" date="2021-02" db="EMBL/GenBank/DDBJ databases">
        <authorList>
            <person name="Han P."/>
        </authorList>
    </citation>
    <scope>NUCLEOTIDE SEQUENCE</scope>
    <source>
        <strain evidence="14">Candidatus Nitrosotenuis uzonensis 5A</strain>
    </source>
</reference>
<evidence type="ECO:0000259" key="12">
    <source>
        <dbReference type="PROSITE" id="PS50109"/>
    </source>
</evidence>
<dbReference type="SUPFAM" id="SSF55874">
    <property type="entry name" value="ATPase domain of HSP90 chaperone/DNA topoisomerase II/histidine kinase"/>
    <property type="match status" value="1"/>
</dbReference>
<dbReference type="GO" id="GO:0005886">
    <property type="term" value="C:plasma membrane"/>
    <property type="evidence" value="ECO:0007669"/>
    <property type="project" value="UniProtKB-SubCell"/>
</dbReference>
<dbReference type="EC" id="2.7.13.3" evidence="3"/>
<accession>A0A812EZY0</accession>
<feature type="coiled-coil region" evidence="10">
    <location>
        <begin position="376"/>
        <end position="403"/>
    </location>
</feature>
<keyword evidence="8 14" id="KW-0418">Kinase</keyword>
<evidence type="ECO:0000256" key="5">
    <source>
        <dbReference type="ARBA" id="ARBA00022553"/>
    </source>
</evidence>
<dbReference type="RefSeq" id="WP_205098130.1">
    <property type="nucleotide sequence ID" value="NZ_CAJNAQ010000002.1"/>
</dbReference>
<dbReference type="InterPro" id="IPR004358">
    <property type="entry name" value="Sig_transdc_His_kin-like_C"/>
</dbReference>
<dbReference type="Gene3D" id="3.30.450.20">
    <property type="entry name" value="PAS domain"/>
    <property type="match status" value="1"/>
</dbReference>
<evidence type="ECO:0000256" key="11">
    <source>
        <dbReference type="SAM" id="Phobius"/>
    </source>
</evidence>
<comment type="catalytic activity">
    <reaction evidence="1">
        <text>ATP + protein L-histidine = ADP + protein N-phospho-L-histidine.</text>
        <dbReference type="EC" id="2.7.13.3"/>
    </reaction>
</comment>
<dbReference type="Pfam" id="PF00672">
    <property type="entry name" value="HAMP"/>
    <property type="match status" value="1"/>
</dbReference>
<keyword evidence="5" id="KW-0597">Phosphoprotein</keyword>
<dbReference type="PRINTS" id="PR00344">
    <property type="entry name" value="BCTRLSENSOR"/>
</dbReference>
<dbReference type="GO" id="GO:0005524">
    <property type="term" value="F:ATP binding"/>
    <property type="evidence" value="ECO:0007669"/>
    <property type="project" value="UniProtKB-KW"/>
</dbReference>
<name>A0A812EZY0_9ARCH</name>
<dbReference type="SMART" id="SM00388">
    <property type="entry name" value="HisKA"/>
    <property type="match status" value="1"/>
</dbReference>
<dbReference type="AlphaFoldDB" id="A0A812EZY0"/>
<protein>
    <recommendedName>
        <fullName evidence="3">histidine kinase</fullName>
        <ecNumber evidence="3">2.7.13.3</ecNumber>
    </recommendedName>
</protein>
<dbReference type="GO" id="GO:0000155">
    <property type="term" value="F:phosphorelay sensor kinase activity"/>
    <property type="evidence" value="ECO:0007669"/>
    <property type="project" value="InterPro"/>
</dbReference>
<keyword evidence="6" id="KW-0808">Transferase</keyword>
<dbReference type="InterPro" id="IPR036890">
    <property type="entry name" value="HATPase_C_sf"/>
</dbReference>
<evidence type="ECO:0000256" key="10">
    <source>
        <dbReference type="SAM" id="Coils"/>
    </source>
</evidence>
<dbReference type="Gene3D" id="1.10.287.130">
    <property type="match status" value="1"/>
</dbReference>